<feature type="compositionally biased region" description="Low complexity" evidence="1">
    <location>
        <begin position="42"/>
        <end position="55"/>
    </location>
</feature>
<dbReference type="EMBL" id="JAPDRK010000001">
    <property type="protein sequence ID" value="KAJ9617098.1"/>
    <property type="molecule type" value="Genomic_DNA"/>
</dbReference>
<proteinExistence type="predicted"/>
<name>A0AA38XP48_9EURO</name>
<dbReference type="AlphaFoldDB" id="A0AA38XP48"/>
<organism evidence="2 3">
    <name type="scientific">Cladophialophora chaetospira</name>
    <dbReference type="NCBI Taxonomy" id="386627"/>
    <lineage>
        <taxon>Eukaryota</taxon>
        <taxon>Fungi</taxon>
        <taxon>Dikarya</taxon>
        <taxon>Ascomycota</taxon>
        <taxon>Pezizomycotina</taxon>
        <taxon>Eurotiomycetes</taxon>
        <taxon>Chaetothyriomycetidae</taxon>
        <taxon>Chaetothyriales</taxon>
        <taxon>Herpotrichiellaceae</taxon>
        <taxon>Cladophialophora</taxon>
    </lineage>
</organism>
<reference evidence="2" key="1">
    <citation type="submission" date="2022-10" db="EMBL/GenBank/DDBJ databases">
        <title>Culturing micro-colonial fungi from biological soil crusts in the Mojave desert and describing Neophaeococcomyces mojavensis, and introducing the new genera and species Taxawa tesnikishii.</title>
        <authorList>
            <person name="Kurbessoian T."/>
            <person name="Stajich J.E."/>
        </authorList>
    </citation>
    <scope>NUCLEOTIDE SEQUENCE</scope>
    <source>
        <strain evidence="2">TK_41</strain>
    </source>
</reference>
<feature type="region of interest" description="Disordered" evidence="1">
    <location>
        <begin position="1"/>
        <end position="68"/>
    </location>
</feature>
<evidence type="ECO:0000313" key="2">
    <source>
        <dbReference type="EMBL" id="KAJ9617098.1"/>
    </source>
</evidence>
<evidence type="ECO:0000256" key="1">
    <source>
        <dbReference type="SAM" id="MobiDB-lite"/>
    </source>
</evidence>
<sequence length="121" mass="13421">MPESTPDRVASNDTRAQPIRFSEAEVQEVLSEVAAGLDPKPSSTTSQDTQASQSADHQERGTADHNANGLIDYCQWPVNQEPLTTIIPEDQRSLDKRVEAMYEHDIGVVGKSMETLLRLRD</sequence>
<keyword evidence="3" id="KW-1185">Reference proteome</keyword>
<gene>
    <name evidence="2" type="ORF">H2200_000819</name>
</gene>
<evidence type="ECO:0000313" key="3">
    <source>
        <dbReference type="Proteomes" id="UP001172673"/>
    </source>
</evidence>
<dbReference type="Proteomes" id="UP001172673">
    <property type="component" value="Unassembled WGS sequence"/>
</dbReference>
<comment type="caution">
    <text evidence="2">The sequence shown here is derived from an EMBL/GenBank/DDBJ whole genome shotgun (WGS) entry which is preliminary data.</text>
</comment>
<protein>
    <submittedName>
        <fullName evidence="2">Uncharacterized protein</fullName>
    </submittedName>
</protein>
<accession>A0AA38XP48</accession>